<dbReference type="KEGG" id="pcu:PC_RS08580"/>
<reference evidence="2 3" key="1">
    <citation type="journal article" date="2004" name="Science">
        <title>Illuminating the evolutionary history of chlamydiae.</title>
        <authorList>
            <person name="Horn M."/>
            <person name="Collingro A."/>
            <person name="Schmitz-Esser S."/>
            <person name="Beier C.L."/>
            <person name="Purkhold U."/>
            <person name="Fartmann B."/>
            <person name="Brandt P."/>
            <person name="Nyakatura G.J."/>
            <person name="Droege M."/>
            <person name="Frishman D."/>
            <person name="Rattei T."/>
            <person name="Mewes H."/>
            <person name="Wagner M."/>
        </authorList>
    </citation>
    <scope>NUCLEOTIDE SEQUENCE [LARGE SCALE GENOMIC DNA]</scope>
    <source>
        <strain evidence="2 3">UWE25</strain>
    </source>
</reference>
<keyword evidence="1" id="KW-0812">Transmembrane</keyword>
<evidence type="ECO:0000313" key="2">
    <source>
        <dbReference type="EMBL" id="CAF24514.1"/>
    </source>
</evidence>
<dbReference type="AlphaFoldDB" id="Q6MA85"/>
<feature type="transmembrane region" description="Helical" evidence="1">
    <location>
        <begin position="26"/>
        <end position="50"/>
    </location>
</feature>
<gene>
    <name evidence="2" type="ORF">PC_RS08580</name>
</gene>
<proteinExistence type="predicted"/>
<evidence type="ECO:0000256" key="1">
    <source>
        <dbReference type="SAM" id="Phobius"/>
    </source>
</evidence>
<dbReference type="EMBL" id="BX908798">
    <property type="protein sequence ID" value="CAF24514.1"/>
    <property type="molecule type" value="Genomic_DNA"/>
</dbReference>
<organism evidence="2 3">
    <name type="scientific">Protochlamydia amoebophila (strain UWE25)</name>
    <dbReference type="NCBI Taxonomy" id="264201"/>
    <lineage>
        <taxon>Bacteria</taxon>
        <taxon>Pseudomonadati</taxon>
        <taxon>Chlamydiota</taxon>
        <taxon>Chlamydiia</taxon>
        <taxon>Parachlamydiales</taxon>
        <taxon>Parachlamydiaceae</taxon>
        <taxon>Candidatus Protochlamydia</taxon>
    </lineage>
</organism>
<dbReference type="OrthoDB" id="20807at2"/>
<name>Q6MA85_PARUW</name>
<protein>
    <submittedName>
        <fullName evidence="2">Uncharacterized protein</fullName>
    </submittedName>
</protein>
<keyword evidence="1" id="KW-1133">Transmembrane helix</keyword>
<dbReference type="eggNOG" id="ENOG5030UPR">
    <property type="taxonomic scope" value="Bacteria"/>
</dbReference>
<feature type="transmembrane region" description="Helical" evidence="1">
    <location>
        <begin position="75"/>
        <end position="94"/>
    </location>
</feature>
<evidence type="ECO:0000313" key="3">
    <source>
        <dbReference type="Proteomes" id="UP000000529"/>
    </source>
</evidence>
<dbReference type="HOGENOM" id="CLU_663656_0_0_0"/>
<dbReference type="Proteomes" id="UP000000529">
    <property type="component" value="Chromosome"/>
</dbReference>
<dbReference type="RefSeq" id="WP_011176335.1">
    <property type="nucleotide sequence ID" value="NC_005861.2"/>
</dbReference>
<keyword evidence="3" id="KW-1185">Reference proteome</keyword>
<sequence>MLISIFAIVLAYLTQSYFPSFNPQESSILIIAGSLLVLLLTVLSITLSLLPLQKLEQNLVPNLVELYKRNRWLKINRFCLFLFPLVSFFAVNWINSNSFQFKEWIMPIWLVTFGLSLDLLKCYWQNLMQFLNPSDFVNMLTRQGKKAVQNEKDDTLWSCLDNLSEIAVRSIEKSKIALSTQTLKSFPPIVDAFFASSKSISRINVDAETEKKTGRDEASFTIFYLLQRLELINDRALQNRLETVCRQMIMTMGKLIVSCAKFDLTMVNFPTHFLTKFGLKALQHHFEEVGVLTTSTLLEIAKTILKDVNINYAELQSPFQAIVNGLNAIAKATFKKEKNTSIKLLVQPFEELKTMFQAEKMVNHPDTSVIIHEIDRILEEFTVLGQVMRSIPPIPNLEDDSPTTANSNLK</sequence>
<keyword evidence="1" id="KW-0472">Membrane</keyword>
<accession>Q6MA85</accession>